<keyword evidence="1" id="KW-1133">Transmembrane helix</keyword>
<sequence length="52" mass="5732">MVLALAKARPVWQIMFSTHHTDVGLLYLVFSLLAMFIGGAMAIALRVELFAP</sequence>
<accession>A0A382YL87</accession>
<keyword evidence="1" id="KW-0812">Transmembrane</keyword>
<evidence type="ECO:0000256" key="1">
    <source>
        <dbReference type="SAM" id="Phobius"/>
    </source>
</evidence>
<dbReference type="Gene3D" id="1.20.210.10">
    <property type="entry name" value="Cytochrome c oxidase-like, subunit I domain"/>
    <property type="match status" value="1"/>
</dbReference>
<reference evidence="2" key="1">
    <citation type="submission" date="2018-05" db="EMBL/GenBank/DDBJ databases">
        <authorList>
            <person name="Lanie J.A."/>
            <person name="Ng W.-L."/>
            <person name="Kazmierczak K.M."/>
            <person name="Andrzejewski T.M."/>
            <person name="Davidsen T.M."/>
            <person name="Wayne K.J."/>
            <person name="Tettelin H."/>
            <person name="Glass J.I."/>
            <person name="Rusch D."/>
            <person name="Podicherti R."/>
            <person name="Tsui H.-C.T."/>
            <person name="Winkler M.E."/>
        </authorList>
    </citation>
    <scope>NUCLEOTIDE SEQUENCE</scope>
</reference>
<dbReference type="EMBL" id="UINC01176770">
    <property type="protein sequence ID" value="SVD84056.1"/>
    <property type="molecule type" value="Genomic_DNA"/>
</dbReference>
<dbReference type="AlphaFoldDB" id="A0A382YL87"/>
<evidence type="ECO:0000313" key="2">
    <source>
        <dbReference type="EMBL" id="SVD84056.1"/>
    </source>
</evidence>
<name>A0A382YL87_9ZZZZ</name>
<dbReference type="InterPro" id="IPR036927">
    <property type="entry name" value="Cyt_c_oxase-like_su1_sf"/>
</dbReference>
<feature type="transmembrane region" description="Helical" evidence="1">
    <location>
        <begin position="25"/>
        <end position="45"/>
    </location>
</feature>
<keyword evidence="1" id="KW-0472">Membrane</keyword>
<feature type="non-terminal residue" evidence="2">
    <location>
        <position position="52"/>
    </location>
</feature>
<dbReference type="SUPFAM" id="SSF81442">
    <property type="entry name" value="Cytochrome c oxidase subunit I-like"/>
    <property type="match status" value="1"/>
</dbReference>
<organism evidence="2">
    <name type="scientific">marine metagenome</name>
    <dbReference type="NCBI Taxonomy" id="408172"/>
    <lineage>
        <taxon>unclassified sequences</taxon>
        <taxon>metagenomes</taxon>
        <taxon>ecological metagenomes</taxon>
    </lineage>
</organism>
<evidence type="ECO:0008006" key="3">
    <source>
        <dbReference type="Google" id="ProtNLM"/>
    </source>
</evidence>
<protein>
    <recommendedName>
        <fullName evidence="3">Cytochrome oxidase subunit I profile domain-containing protein</fullName>
    </recommendedName>
</protein>
<gene>
    <name evidence="2" type="ORF">METZ01_LOCUS436910</name>
</gene>
<proteinExistence type="predicted"/>